<comment type="similarity">
    <text evidence="2">Belongs to the bacterial solute-binding protein SsuA/TauA family.</text>
</comment>
<evidence type="ECO:0000256" key="1">
    <source>
        <dbReference type="ARBA" id="ARBA00004418"/>
    </source>
</evidence>
<proteinExistence type="inferred from homology"/>
<keyword evidence="7" id="KW-1185">Reference proteome</keyword>
<dbReference type="Pfam" id="PF09084">
    <property type="entry name" value="NMT1"/>
    <property type="match status" value="1"/>
</dbReference>
<name>A0ABN2U590_9MICC</name>
<dbReference type="PANTHER" id="PTHR30024">
    <property type="entry name" value="ALIPHATIC SULFONATES-BINDING PROTEIN-RELATED"/>
    <property type="match status" value="1"/>
</dbReference>
<keyword evidence="3 4" id="KW-0732">Signal</keyword>
<evidence type="ECO:0000313" key="7">
    <source>
        <dbReference type="Proteomes" id="UP001501461"/>
    </source>
</evidence>
<sequence length="330" mass="34939">MNNTTARRRRLALIGSTAAAAMLALTACGGDNSGDSGADGELTPVEVGVIPIGDVASIYVGQQEGIFEEHGIDLTLTQAQGGVAIVPRVQSGDLDFGCSNVTSLVMARSQGLPVQIVATGPQTTGSPDEDFAAVMVDPDSGIESITDLEGQTLAVNTLNNIFDSVISSGLEDEGGDADQVEFVEMAFPDMVAQLEAGNVDAISAVDPFAVMGDEAGLERIYGPFSEPVEDLSIGGYFTNEQMLAEDPELVENFTAAMKESQQYAEDNPDVVREVITEYTESDPEIIEQTALPRFPQEHHRESLQQIIGISVDTGLIDEPVELDELIVEGA</sequence>
<dbReference type="InterPro" id="IPR015168">
    <property type="entry name" value="SsuA/THI5"/>
</dbReference>
<organism evidence="6 7">
    <name type="scientific">Yaniella flava</name>
    <dbReference type="NCBI Taxonomy" id="287930"/>
    <lineage>
        <taxon>Bacteria</taxon>
        <taxon>Bacillati</taxon>
        <taxon>Actinomycetota</taxon>
        <taxon>Actinomycetes</taxon>
        <taxon>Micrococcales</taxon>
        <taxon>Micrococcaceae</taxon>
        <taxon>Yaniella</taxon>
    </lineage>
</organism>
<dbReference type="SUPFAM" id="SSF53850">
    <property type="entry name" value="Periplasmic binding protein-like II"/>
    <property type="match status" value="1"/>
</dbReference>
<dbReference type="RefSeq" id="WP_343955996.1">
    <property type="nucleotide sequence ID" value="NZ_BAAAMN010000008.1"/>
</dbReference>
<evidence type="ECO:0000313" key="6">
    <source>
        <dbReference type="EMBL" id="GAA2028057.1"/>
    </source>
</evidence>
<evidence type="ECO:0000256" key="4">
    <source>
        <dbReference type="SAM" id="SignalP"/>
    </source>
</evidence>
<feature type="signal peptide" evidence="4">
    <location>
        <begin position="1"/>
        <end position="29"/>
    </location>
</feature>
<evidence type="ECO:0000256" key="2">
    <source>
        <dbReference type="ARBA" id="ARBA00010742"/>
    </source>
</evidence>
<gene>
    <name evidence="6" type="ORF">GCM10009720_04780</name>
</gene>
<feature type="chain" id="PRO_5046216441" evidence="4">
    <location>
        <begin position="30"/>
        <end position="330"/>
    </location>
</feature>
<dbReference type="Proteomes" id="UP001501461">
    <property type="component" value="Unassembled WGS sequence"/>
</dbReference>
<feature type="domain" description="SsuA/THI5-like" evidence="5">
    <location>
        <begin position="55"/>
        <end position="269"/>
    </location>
</feature>
<dbReference type="PANTHER" id="PTHR30024:SF47">
    <property type="entry name" value="TAURINE-BINDING PERIPLASMIC PROTEIN"/>
    <property type="match status" value="1"/>
</dbReference>
<protein>
    <submittedName>
        <fullName evidence="6">ABC transporter substrate-binding protein</fullName>
    </submittedName>
</protein>
<dbReference type="Gene3D" id="3.40.190.10">
    <property type="entry name" value="Periplasmic binding protein-like II"/>
    <property type="match status" value="2"/>
</dbReference>
<dbReference type="EMBL" id="BAAAMN010000008">
    <property type="protein sequence ID" value="GAA2028057.1"/>
    <property type="molecule type" value="Genomic_DNA"/>
</dbReference>
<dbReference type="PROSITE" id="PS51257">
    <property type="entry name" value="PROKAR_LIPOPROTEIN"/>
    <property type="match status" value="1"/>
</dbReference>
<evidence type="ECO:0000259" key="5">
    <source>
        <dbReference type="Pfam" id="PF09084"/>
    </source>
</evidence>
<reference evidence="6 7" key="1">
    <citation type="journal article" date="2019" name="Int. J. Syst. Evol. Microbiol.">
        <title>The Global Catalogue of Microorganisms (GCM) 10K type strain sequencing project: providing services to taxonomists for standard genome sequencing and annotation.</title>
        <authorList>
            <consortium name="The Broad Institute Genomics Platform"/>
            <consortium name="The Broad Institute Genome Sequencing Center for Infectious Disease"/>
            <person name="Wu L."/>
            <person name="Ma J."/>
        </authorList>
    </citation>
    <scope>NUCLEOTIDE SEQUENCE [LARGE SCALE GENOMIC DNA]</scope>
    <source>
        <strain evidence="6 7">JCM 13595</strain>
    </source>
</reference>
<accession>A0ABN2U590</accession>
<evidence type="ECO:0000256" key="3">
    <source>
        <dbReference type="ARBA" id="ARBA00022729"/>
    </source>
</evidence>
<comment type="subcellular location">
    <subcellularLocation>
        <location evidence="1">Periplasm</location>
    </subcellularLocation>
</comment>
<comment type="caution">
    <text evidence="6">The sequence shown here is derived from an EMBL/GenBank/DDBJ whole genome shotgun (WGS) entry which is preliminary data.</text>
</comment>